<protein>
    <recommendedName>
        <fullName evidence="11 12">ATP synthase subunit a</fullName>
    </recommendedName>
    <alternativeName>
        <fullName evidence="11">ATP synthase F0 sector subunit a</fullName>
    </alternativeName>
    <alternativeName>
        <fullName evidence="11">F-ATPase subunit 6</fullName>
    </alternativeName>
</protein>
<accession>A0A086ZFN6</accession>
<evidence type="ECO:0000256" key="5">
    <source>
        <dbReference type="ARBA" id="ARBA00022692"/>
    </source>
</evidence>
<feature type="transmembrane region" description="Helical" evidence="11">
    <location>
        <begin position="230"/>
        <end position="253"/>
    </location>
</feature>
<dbReference type="InterPro" id="IPR000568">
    <property type="entry name" value="ATP_synth_F0_asu"/>
</dbReference>
<feature type="transmembrane region" description="Helical" evidence="11">
    <location>
        <begin position="126"/>
        <end position="146"/>
    </location>
</feature>
<keyword evidence="6 11" id="KW-0375">Hydrogen ion transport</keyword>
<dbReference type="GO" id="GO:0045259">
    <property type="term" value="C:proton-transporting ATP synthase complex"/>
    <property type="evidence" value="ECO:0007669"/>
    <property type="project" value="UniProtKB-KW"/>
</dbReference>
<keyword evidence="9 11" id="KW-0472">Membrane</keyword>
<evidence type="ECO:0000256" key="4">
    <source>
        <dbReference type="ARBA" id="ARBA00022547"/>
    </source>
</evidence>
<feature type="transmembrane region" description="Helical" evidence="11">
    <location>
        <begin position="38"/>
        <end position="61"/>
    </location>
</feature>
<sequence length="270" mass="30160">MVSQVSTQLVLAAKAGPELPSVDDFLPDPILFQGTPFAINRIILIRIVATIVLLLVMCITAKRAKLVPGRWQGLIETLLEFVRDNIVYQVMGEERGRRYVPMITTLFFTIFVFNLCGIIPGMNMAATATVTMPLVFALWTFVQYWIAACREKGFLQYLRGELMPPGVPLPIDIILGPINLLEALIIRPFSLTVRLFANMIAGHLLVATCLAFTQFYLIEASNWAVKPVGVLWLLGGFAFVCFEMFVAALQAYVFSILSTVYINQSYPEVE</sequence>
<proteinExistence type="inferred from homology"/>
<evidence type="ECO:0000256" key="1">
    <source>
        <dbReference type="ARBA" id="ARBA00004141"/>
    </source>
</evidence>
<dbReference type="AlphaFoldDB" id="A0A086ZFN6"/>
<dbReference type="RefSeq" id="WP_026503189.1">
    <property type="nucleotide sequence ID" value="NZ_JADYTP010000005.1"/>
</dbReference>
<comment type="caution">
    <text evidence="13">The sequence shown here is derived from an EMBL/GenBank/DDBJ whole genome shotgun (WGS) entry which is preliminary data.</text>
</comment>
<evidence type="ECO:0000256" key="12">
    <source>
        <dbReference type="RuleBase" id="RU000483"/>
    </source>
</evidence>
<keyword evidence="7 11" id="KW-1133">Transmembrane helix</keyword>
<feature type="transmembrane region" description="Helical" evidence="11">
    <location>
        <begin position="195"/>
        <end position="218"/>
    </location>
</feature>
<dbReference type="SUPFAM" id="SSF81336">
    <property type="entry name" value="F1F0 ATP synthase subunit A"/>
    <property type="match status" value="1"/>
</dbReference>
<dbReference type="PROSITE" id="PS00449">
    <property type="entry name" value="ATPASE_A"/>
    <property type="match status" value="1"/>
</dbReference>
<dbReference type="OrthoDB" id="9809130at2"/>
<dbReference type="InterPro" id="IPR035908">
    <property type="entry name" value="F0_ATP_A_sf"/>
</dbReference>
<reference evidence="13 14" key="1">
    <citation type="submission" date="2014-03" db="EMBL/GenBank/DDBJ databases">
        <title>Genomics of Bifidobacteria.</title>
        <authorList>
            <person name="Ventura M."/>
            <person name="Milani C."/>
            <person name="Lugli G.A."/>
        </authorList>
    </citation>
    <scope>NUCLEOTIDE SEQUENCE [LARGE SCALE GENOMIC DNA]</scope>
    <source>
        <strain evidence="13 14">LMG 10736</strain>
    </source>
</reference>
<dbReference type="PRINTS" id="PR00123">
    <property type="entry name" value="ATPASEA"/>
</dbReference>
<evidence type="ECO:0000313" key="13">
    <source>
        <dbReference type="EMBL" id="KFI45336.1"/>
    </source>
</evidence>
<dbReference type="GO" id="GO:0046933">
    <property type="term" value="F:proton-transporting ATP synthase activity, rotational mechanism"/>
    <property type="evidence" value="ECO:0007669"/>
    <property type="project" value="UniProtKB-UniRule"/>
</dbReference>
<dbReference type="NCBIfam" id="TIGR01131">
    <property type="entry name" value="ATP_synt_6_or_A"/>
    <property type="match status" value="1"/>
</dbReference>
<dbReference type="Pfam" id="PF00119">
    <property type="entry name" value="ATP-synt_A"/>
    <property type="match status" value="1"/>
</dbReference>
<evidence type="ECO:0000256" key="10">
    <source>
        <dbReference type="ARBA" id="ARBA00023310"/>
    </source>
</evidence>
<keyword evidence="10 11" id="KW-0066">ATP synthesis</keyword>
<dbReference type="InterPro" id="IPR023011">
    <property type="entry name" value="ATP_synth_F0_asu_AS"/>
</dbReference>
<organism evidence="13 14">
    <name type="scientific">Bifidobacterium boum</name>
    <dbReference type="NCBI Taxonomy" id="78343"/>
    <lineage>
        <taxon>Bacteria</taxon>
        <taxon>Bacillati</taxon>
        <taxon>Actinomycetota</taxon>
        <taxon>Actinomycetes</taxon>
        <taxon>Bifidobacteriales</taxon>
        <taxon>Bifidobacteriaceae</taxon>
        <taxon>Bifidobacterium</taxon>
    </lineage>
</organism>
<dbReference type="InterPro" id="IPR045083">
    <property type="entry name" value="ATP_synth_F0_asu_bact/mt"/>
</dbReference>
<comment type="similarity">
    <text evidence="2 11 12">Belongs to the ATPase A chain family.</text>
</comment>
<evidence type="ECO:0000256" key="11">
    <source>
        <dbReference type="HAMAP-Rule" id="MF_01393"/>
    </source>
</evidence>
<comment type="function">
    <text evidence="11 12">Key component of the proton channel; it plays a direct role in the translocation of protons across the membrane.</text>
</comment>
<keyword evidence="11" id="KW-1003">Cell membrane</keyword>
<evidence type="ECO:0000256" key="6">
    <source>
        <dbReference type="ARBA" id="ARBA00022781"/>
    </source>
</evidence>
<dbReference type="GeneID" id="303204726"/>
<dbReference type="EMBL" id="JGYQ01000017">
    <property type="protein sequence ID" value="KFI45336.1"/>
    <property type="molecule type" value="Genomic_DNA"/>
</dbReference>
<gene>
    <name evidence="11" type="primary">atpB</name>
    <name evidence="13" type="ORF">BBOU_1623</name>
</gene>
<feature type="transmembrane region" description="Helical" evidence="11">
    <location>
        <begin position="99"/>
        <end position="120"/>
    </location>
</feature>
<comment type="subcellular location">
    <subcellularLocation>
        <location evidence="11 12">Cell membrane</location>
        <topology evidence="11 12">Multi-pass membrane protein</topology>
    </subcellularLocation>
    <subcellularLocation>
        <location evidence="1">Membrane</location>
        <topology evidence="1">Multi-pass membrane protein</topology>
    </subcellularLocation>
</comment>
<name>A0A086ZFN6_9BIFI</name>
<evidence type="ECO:0000256" key="2">
    <source>
        <dbReference type="ARBA" id="ARBA00006810"/>
    </source>
</evidence>
<evidence type="ECO:0000256" key="7">
    <source>
        <dbReference type="ARBA" id="ARBA00022989"/>
    </source>
</evidence>
<keyword evidence="14" id="KW-1185">Reference proteome</keyword>
<keyword evidence="3 11" id="KW-0813">Transport</keyword>
<keyword evidence="4 11" id="KW-0138">CF(0)</keyword>
<dbReference type="PANTHER" id="PTHR11410">
    <property type="entry name" value="ATP SYNTHASE SUBUNIT A"/>
    <property type="match status" value="1"/>
</dbReference>
<keyword evidence="5 11" id="KW-0812">Transmembrane</keyword>
<evidence type="ECO:0000256" key="3">
    <source>
        <dbReference type="ARBA" id="ARBA00022448"/>
    </source>
</evidence>
<dbReference type="Proteomes" id="UP000029093">
    <property type="component" value="Unassembled WGS sequence"/>
</dbReference>
<evidence type="ECO:0000256" key="9">
    <source>
        <dbReference type="ARBA" id="ARBA00023136"/>
    </source>
</evidence>
<evidence type="ECO:0000256" key="8">
    <source>
        <dbReference type="ARBA" id="ARBA00023065"/>
    </source>
</evidence>
<dbReference type="GO" id="GO:0005886">
    <property type="term" value="C:plasma membrane"/>
    <property type="evidence" value="ECO:0007669"/>
    <property type="project" value="UniProtKB-SubCell"/>
</dbReference>
<keyword evidence="8 11" id="KW-0406">Ion transport</keyword>
<evidence type="ECO:0000313" key="14">
    <source>
        <dbReference type="Proteomes" id="UP000029093"/>
    </source>
</evidence>
<dbReference type="CDD" id="cd00310">
    <property type="entry name" value="ATP-synt_Fo_a_6"/>
    <property type="match status" value="1"/>
</dbReference>
<dbReference type="PANTHER" id="PTHR11410:SF0">
    <property type="entry name" value="ATP SYNTHASE SUBUNIT A"/>
    <property type="match status" value="1"/>
</dbReference>
<dbReference type="HAMAP" id="MF_01393">
    <property type="entry name" value="ATP_synth_a_bact"/>
    <property type="match status" value="1"/>
</dbReference>
<dbReference type="Gene3D" id="1.20.120.220">
    <property type="entry name" value="ATP synthase, F0 complex, subunit A"/>
    <property type="match status" value="1"/>
</dbReference>